<gene>
    <name evidence="1" type="ORF">LTR09_001901</name>
</gene>
<dbReference type="EMBL" id="JAWDJX010000004">
    <property type="protein sequence ID" value="KAK3056863.1"/>
    <property type="molecule type" value="Genomic_DNA"/>
</dbReference>
<sequence>MSTIETIYTPPRPEATLLGLSPKLRATSPKQKMDTSDVVDHRHMPAAISTSEIVTTSSRPEATLLGLSSEIRIQIFTHLFHKYYSRDFMTIFHIYTRAYNLRPFSHHTVSGDNYLGILRVCRLIHEEAMEVLYSDLSVTACVFGVVPGMTSASEPLETRWDLICGRPETMGLWQFVRRLDLCAFMSPGKRNGVLVVERLRTFVNVALQGGIRLKKLRVMLVSEEDRGMPKYLGEVLEVLRELRVEGKVRVVIDYDVCMWDEEFEDYGRECEELERVIKGG</sequence>
<comment type="caution">
    <text evidence="1">The sequence shown here is derived from an EMBL/GenBank/DDBJ whole genome shotgun (WGS) entry which is preliminary data.</text>
</comment>
<evidence type="ECO:0000313" key="1">
    <source>
        <dbReference type="EMBL" id="KAK3056863.1"/>
    </source>
</evidence>
<reference evidence="1" key="1">
    <citation type="submission" date="2023-04" db="EMBL/GenBank/DDBJ databases">
        <title>Black Yeasts Isolated from many extreme environments.</title>
        <authorList>
            <person name="Coleine C."/>
            <person name="Stajich J.E."/>
            <person name="Selbmann L."/>
        </authorList>
    </citation>
    <scope>NUCLEOTIDE SEQUENCE</scope>
    <source>
        <strain evidence="1">CCFEE 5312</strain>
    </source>
</reference>
<dbReference type="Proteomes" id="UP001271007">
    <property type="component" value="Unassembled WGS sequence"/>
</dbReference>
<dbReference type="AlphaFoldDB" id="A0AAJ0LVF4"/>
<protein>
    <submittedName>
        <fullName evidence="1">Uncharacterized protein</fullName>
    </submittedName>
</protein>
<keyword evidence="2" id="KW-1185">Reference proteome</keyword>
<evidence type="ECO:0000313" key="2">
    <source>
        <dbReference type="Proteomes" id="UP001271007"/>
    </source>
</evidence>
<organism evidence="1 2">
    <name type="scientific">Extremus antarcticus</name>
    <dbReference type="NCBI Taxonomy" id="702011"/>
    <lineage>
        <taxon>Eukaryota</taxon>
        <taxon>Fungi</taxon>
        <taxon>Dikarya</taxon>
        <taxon>Ascomycota</taxon>
        <taxon>Pezizomycotina</taxon>
        <taxon>Dothideomycetes</taxon>
        <taxon>Dothideomycetidae</taxon>
        <taxon>Mycosphaerellales</taxon>
        <taxon>Extremaceae</taxon>
        <taxon>Extremus</taxon>
    </lineage>
</organism>
<proteinExistence type="predicted"/>
<accession>A0AAJ0LVF4</accession>
<name>A0AAJ0LVF4_9PEZI</name>